<dbReference type="GO" id="GO:0008235">
    <property type="term" value="F:metalloexopeptidase activity"/>
    <property type="evidence" value="ECO:0007669"/>
    <property type="project" value="InterPro"/>
</dbReference>
<evidence type="ECO:0000256" key="5">
    <source>
        <dbReference type="ARBA" id="ARBA00022801"/>
    </source>
</evidence>
<evidence type="ECO:0000259" key="8">
    <source>
        <dbReference type="Pfam" id="PF04389"/>
    </source>
</evidence>
<evidence type="ECO:0000256" key="1">
    <source>
        <dbReference type="ARBA" id="ARBA00022438"/>
    </source>
</evidence>
<evidence type="ECO:0000313" key="9">
    <source>
        <dbReference type="EMBL" id="XBH03953.1"/>
    </source>
</evidence>
<dbReference type="CDD" id="cd05660">
    <property type="entry name" value="M28_like_PA"/>
    <property type="match status" value="1"/>
</dbReference>
<keyword evidence="4 7" id="KW-0732">Signal</keyword>
<keyword evidence="3" id="KW-0479">Metal-binding</keyword>
<dbReference type="Pfam" id="PF04389">
    <property type="entry name" value="Peptidase_M28"/>
    <property type="match status" value="1"/>
</dbReference>
<protein>
    <submittedName>
        <fullName evidence="9">M20/M25/M40 family metallo-hydrolase</fullName>
    </submittedName>
</protein>
<dbReference type="EMBL" id="CP155447">
    <property type="protein sequence ID" value="XBH03953.1"/>
    <property type="molecule type" value="Genomic_DNA"/>
</dbReference>
<evidence type="ECO:0000256" key="2">
    <source>
        <dbReference type="ARBA" id="ARBA00022670"/>
    </source>
</evidence>
<dbReference type="Gene3D" id="3.40.630.10">
    <property type="entry name" value="Zn peptidases"/>
    <property type="match status" value="2"/>
</dbReference>
<proteinExistence type="predicted"/>
<name>A0AAU7CES1_9BACT</name>
<dbReference type="GO" id="GO:0004177">
    <property type="term" value="F:aminopeptidase activity"/>
    <property type="evidence" value="ECO:0007669"/>
    <property type="project" value="UniProtKB-KW"/>
</dbReference>
<gene>
    <name evidence="9" type="ORF">V5E97_37490</name>
</gene>
<dbReference type="FunFam" id="3.40.630.10:FF:000088">
    <property type="entry name" value="Peptidase M20"/>
    <property type="match status" value="1"/>
</dbReference>
<dbReference type="GO" id="GO:0046872">
    <property type="term" value="F:metal ion binding"/>
    <property type="evidence" value="ECO:0007669"/>
    <property type="project" value="UniProtKB-KW"/>
</dbReference>
<feature type="chain" id="PRO_5043683412" evidence="7">
    <location>
        <begin position="21"/>
        <end position="560"/>
    </location>
</feature>
<dbReference type="InterPro" id="IPR046450">
    <property type="entry name" value="PA_dom_sf"/>
</dbReference>
<dbReference type="SUPFAM" id="SSF53187">
    <property type="entry name" value="Zn-dependent exopeptidases"/>
    <property type="match status" value="1"/>
</dbReference>
<dbReference type="SUPFAM" id="SSF52025">
    <property type="entry name" value="PA domain"/>
    <property type="match status" value="1"/>
</dbReference>
<keyword evidence="2" id="KW-0645">Protease</keyword>
<evidence type="ECO:0000256" key="7">
    <source>
        <dbReference type="SAM" id="SignalP"/>
    </source>
</evidence>
<keyword evidence="6" id="KW-0862">Zinc</keyword>
<dbReference type="InterPro" id="IPR007484">
    <property type="entry name" value="Peptidase_M28"/>
</dbReference>
<keyword evidence="5" id="KW-0378">Hydrolase</keyword>
<reference evidence="9" key="1">
    <citation type="submission" date="2024-05" db="EMBL/GenBank/DDBJ databases">
        <title>Planctomycetes of the genus Singulisphaera possess chitinolytic capabilities.</title>
        <authorList>
            <person name="Ivanova A."/>
        </authorList>
    </citation>
    <scope>NUCLEOTIDE SEQUENCE</scope>
    <source>
        <strain evidence="9">Ch08T</strain>
    </source>
</reference>
<dbReference type="PANTHER" id="PTHR12147:SF56">
    <property type="entry name" value="AMINOPEPTIDASE YDR415C-RELATED"/>
    <property type="match status" value="1"/>
</dbReference>
<sequence length="560" mass="62071">MTRWHGGFAVWLSLLTAANAADHVTNPATENIKANDLLGHIQVLASDEYEGRAPGTPGEDRTVAYLTEQFRKFGLKPGNPDGTFVQEVPLVGFQASAVSGAFRVGAQSIDLKYPEDWVAVSRRLAQEVKIENSDVVFVGYGVVAPEYGWDDYKDVDVRGKTILMLVNDPAVPDPKDPTQLDPALFKGKAMTYYGRWTYKYEIASEKGAAAVLLVHETGPAGYPYSVVVGSWGRENFDIRQAVEDTGRVAVEAWIGLEPAKQLFTASGQDFDALKKGALSKDFRPVSLNAKARFSVTSTMRDVKSRNVVARLEGSDPERKKEHIIYTAHWDHLGRDDSLTGDKIFNGAADNASGVAAVLEIAKAYSELKTPPKRSILFLALTAEEKGLLGAKYYAEHPLYPLADTLADLNMDVINLWGRTRDITSVGLGQSTLDDLLREVAQVQGRVVIPDAEPEKGLFYRSDHFEFAKQGVPALNVKAGVSYVGKPDDYGRVKREEYTQNDYHKVSDQVKPDWDLTGAVDDLKLLWEVGYRLAEGDRFPEWSAGSEFRERREAMLKKYRP</sequence>
<accession>A0AAU7CES1</accession>
<feature type="signal peptide" evidence="7">
    <location>
        <begin position="1"/>
        <end position="20"/>
    </location>
</feature>
<evidence type="ECO:0000256" key="3">
    <source>
        <dbReference type="ARBA" id="ARBA00022723"/>
    </source>
</evidence>
<dbReference type="GO" id="GO:0006508">
    <property type="term" value="P:proteolysis"/>
    <property type="evidence" value="ECO:0007669"/>
    <property type="project" value="UniProtKB-KW"/>
</dbReference>
<evidence type="ECO:0000256" key="6">
    <source>
        <dbReference type="ARBA" id="ARBA00022833"/>
    </source>
</evidence>
<dbReference type="InterPro" id="IPR045175">
    <property type="entry name" value="M28_fam"/>
</dbReference>
<dbReference type="PANTHER" id="PTHR12147">
    <property type="entry name" value="METALLOPEPTIDASE M28 FAMILY MEMBER"/>
    <property type="match status" value="1"/>
</dbReference>
<organism evidence="9">
    <name type="scientific">Singulisphaera sp. Ch08</name>
    <dbReference type="NCBI Taxonomy" id="3120278"/>
    <lineage>
        <taxon>Bacteria</taxon>
        <taxon>Pseudomonadati</taxon>
        <taxon>Planctomycetota</taxon>
        <taxon>Planctomycetia</taxon>
        <taxon>Isosphaerales</taxon>
        <taxon>Isosphaeraceae</taxon>
        <taxon>Singulisphaera</taxon>
    </lineage>
</organism>
<dbReference type="AlphaFoldDB" id="A0AAU7CES1"/>
<keyword evidence="1" id="KW-0031">Aminopeptidase</keyword>
<feature type="domain" description="Peptidase M28" evidence="8">
    <location>
        <begin position="306"/>
        <end position="522"/>
    </location>
</feature>
<evidence type="ECO:0000256" key="4">
    <source>
        <dbReference type="ARBA" id="ARBA00022729"/>
    </source>
</evidence>